<keyword evidence="4" id="KW-1185">Reference proteome</keyword>
<keyword evidence="2" id="KW-0812">Transmembrane</keyword>
<dbReference type="KEGG" id="bliq:INP51_02325"/>
<dbReference type="AlphaFoldDB" id="A0A7M2RHL9"/>
<dbReference type="RefSeq" id="WP_193736153.1">
    <property type="nucleotide sequence ID" value="NZ_CP063304.1"/>
</dbReference>
<dbReference type="Proteomes" id="UP000593601">
    <property type="component" value="Chromosome"/>
</dbReference>
<gene>
    <name evidence="3" type="ORF">INP51_02325</name>
</gene>
<keyword evidence="2" id="KW-1133">Transmembrane helix</keyword>
<evidence type="ECO:0000313" key="4">
    <source>
        <dbReference type="Proteomes" id="UP000593601"/>
    </source>
</evidence>
<evidence type="ECO:0000313" key="3">
    <source>
        <dbReference type="EMBL" id="QOV19833.1"/>
    </source>
</evidence>
<feature type="transmembrane region" description="Helical" evidence="2">
    <location>
        <begin position="51"/>
        <end position="70"/>
    </location>
</feature>
<protein>
    <submittedName>
        <fullName evidence="3">Uncharacterized protein</fullName>
    </submittedName>
</protein>
<evidence type="ECO:0000256" key="1">
    <source>
        <dbReference type="SAM" id="MobiDB-lite"/>
    </source>
</evidence>
<sequence>MSRQEKEKGPAKHHRYESDMTRKEKREIEKEKLSTMSIGGKLGYIWTYYKGAMAAILGVILLIVVILQLVENSKYHTILNVSVVDAQTMEEQSKIQDELQKQFGTKNKYDQITFDTSYMMGEDVEKADYNTVMKFTTVIAAKDMDVLITTQNVYNHYKEQEMFLDLSSLFTPEECEKLGISKGTDMLDITNTPWLEKHKWVQYEPVYLTVISNTQNQDKVKEFITAVEEEK</sequence>
<keyword evidence="2" id="KW-0472">Membrane</keyword>
<organism evidence="3 4">
    <name type="scientific">Blautia liquoris</name>
    <dbReference type="NCBI Taxonomy" id="2779518"/>
    <lineage>
        <taxon>Bacteria</taxon>
        <taxon>Bacillati</taxon>
        <taxon>Bacillota</taxon>
        <taxon>Clostridia</taxon>
        <taxon>Lachnospirales</taxon>
        <taxon>Lachnospiraceae</taxon>
        <taxon>Blautia</taxon>
    </lineage>
</organism>
<accession>A0A7M2RHL9</accession>
<feature type="region of interest" description="Disordered" evidence="1">
    <location>
        <begin position="1"/>
        <end position="28"/>
    </location>
</feature>
<evidence type="ECO:0000256" key="2">
    <source>
        <dbReference type="SAM" id="Phobius"/>
    </source>
</evidence>
<dbReference type="EMBL" id="CP063304">
    <property type="protein sequence ID" value="QOV19833.1"/>
    <property type="molecule type" value="Genomic_DNA"/>
</dbReference>
<reference evidence="3 4" key="1">
    <citation type="submission" date="2020-10" db="EMBL/GenBank/DDBJ databases">
        <title>Blautia liquoris sp.nov., isolated from the mud in a fermentation cellar used for the production of Chinese strong-flavoured liquor.</title>
        <authorList>
            <person name="Lu L."/>
        </authorList>
    </citation>
    <scope>NUCLEOTIDE SEQUENCE [LARGE SCALE GENOMIC DNA]</scope>
    <source>
        <strain evidence="3 4">LZLJ-3</strain>
    </source>
</reference>
<name>A0A7M2RHL9_9FIRM</name>
<proteinExistence type="predicted"/>